<dbReference type="EMBL" id="QGSZ01000182">
    <property type="protein sequence ID" value="RQX03858.1"/>
    <property type="molecule type" value="Genomic_DNA"/>
</dbReference>
<evidence type="ECO:0000313" key="2">
    <source>
        <dbReference type="Proteomes" id="UP000282312"/>
    </source>
</evidence>
<dbReference type="AlphaFoldDB" id="A0A3N9WSL8"/>
<dbReference type="OrthoDB" id="4954307at2"/>
<sequence length="192" mass="21645">MITGLGVYRVDALAAELPITAWQRISAGRGAKGRRYYDWCFGPLPHATDAHGGHHWLLIRRNRRTGELATTAADHLRSSRCALASRSLGDQGIVPRRETGLGLDQHQQLRWPSWNTVAILAHATAEHRNCYQPIGSAPWSPLTVNELRHLFHVLIIEPSADSGTRCLWSIRRRRHQARAMNSHYTPQALMEP</sequence>
<gene>
    <name evidence="1" type="ORF">DLJ59_11095</name>
</gene>
<organism evidence="1 2">
    <name type="scientific">Micromonospora inaquosa</name>
    <dbReference type="NCBI Taxonomy" id="2203716"/>
    <lineage>
        <taxon>Bacteria</taxon>
        <taxon>Bacillati</taxon>
        <taxon>Actinomycetota</taxon>
        <taxon>Actinomycetes</taxon>
        <taxon>Micromonosporales</taxon>
        <taxon>Micromonosporaceae</taxon>
        <taxon>Micromonospora</taxon>
    </lineage>
</organism>
<reference evidence="1 2" key="1">
    <citation type="submission" date="2018-05" db="EMBL/GenBank/DDBJ databases">
        <title>Micromonospora from Atacama Desert.</title>
        <authorList>
            <person name="Carro L."/>
            <person name="Goodfellow M."/>
            <person name="Klenk H.-P."/>
        </authorList>
    </citation>
    <scope>NUCLEOTIDE SEQUENCE [LARGE SCALE GENOMIC DNA]</scope>
    <source>
        <strain evidence="1 2">LB39</strain>
    </source>
</reference>
<protein>
    <submittedName>
        <fullName evidence="1">Uncharacterized protein</fullName>
    </submittedName>
</protein>
<evidence type="ECO:0000313" key="1">
    <source>
        <dbReference type="EMBL" id="RQX03858.1"/>
    </source>
</evidence>
<keyword evidence="2" id="KW-1185">Reference proteome</keyword>
<dbReference type="RefSeq" id="WP_124772414.1">
    <property type="nucleotide sequence ID" value="NZ_QGSZ01000182.1"/>
</dbReference>
<proteinExistence type="predicted"/>
<name>A0A3N9WSL8_9ACTN</name>
<accession>A0A3N9WSL8</accession>
<dbReference type="Proteomes" id="UP000282312">
    <property type="component" value="Unassembled WGS sequence"/>
</dbReference>
<comment type="caution">
    <text evidence="1">The sequence shown here is derived from an EMBL/GenBank/DDBJ whole genome shotgun (WGS) entry which is preliminary data.</text>
</comment>